<organism evidence="2 3">
    <name type="scientific">Novosphingobium aureum</name>
    <dbReference type="NCBI Taxonomy" id="2792964"/>
    <lineage>
        <taxon>Bacteria</taxon>
        <taxon>Pseudomonadati</taxon>
        <taxon>Pseudomonadota</taxon>
        <taxon>Alphaproteobacteria</taxon>
        <taxon>Sphingomonadales</taxon>
        <taxon>Sphingomonadaceae</taxon>
        <taxon>Novosphingobium</taxon>
    </lineage>
</organism>
<comment type="caution">
    <text evidence="2">The sequence shown here is derived from an EMBL/GenBank/DDBJ whole genome shotgun (WGS) entry which is preliminary data.</text>
</comment>
<dbReference type="RefSeq" id="WP_197165467.1">
    <property type="nucleotide sequence ID" value="NZ_JADZGI010000002.1"/>
</dbReference>
<evidence type="ECO:0000256" key="1">
    <source>
        <dbReference type="SAM" id="MobiDB-lite"/>
    </source>
</evidence>
<accession>A0A931HF62</accession>
<dbReference type="EMBL" id="JADZGI010000002">
    <property type="protein sequence ID" value="MBH0114288.1"/>
    <property type="molecule type" value="Genomic_DNA"/>
</dbReference>
<evidence type="ECO:0000313" key="2">
    <source>
        <dbReference type="EMBL" id="MBH0114288.1"/>
    </source>
</evidence>
<feature type="compositionally biased region" description="Basic and acidic residues" evidence="1">
    <location>
        <begin position="86"/>
        <end position="108"/>
    </location>
</feature>
<gene>
    <name evidence="2" type="ORF">I5E68_15185</name>
</gene>
<sequence>MARSELPFLPSRALVALVGTLLLGVLTGATIPTSMKAPFGPDWRRDYGVRFDPSLPAASFTASRERLGTELVIEASASGTLATAADKAETDALRPDMRQVATDARDATSKASPTALPETPAIITDDILI</sequence>
<feature type="region of interest" description="Disordered" evidence="1">
    <location>
        <begin position="86"/>
        <end position="118"/>
    </location>
</feature>
<reference evidence="2" key="1">
    <citation type="submission" date="2020-11" db="EMBL/GenBank/DDBJ databases">
        <title>Novosphingobium aureum sp. nov., a marine bacterium isolated from sediment of a salt flat.</title>
        <authorList>
            <person name="Yoo Y."/>
            <person name="Kim J.-J."/>
        </authorList>
    </citation>
    <scope>NUCLEOTIDE SEQUENCE</scope>
    <source>
        <strain evidence="2">YJ-S2-02</strain>
    </source>
</reference>
<name>A0A931HF62_9SPHN</name>
<keyword evidence="3" id="KW-1185">Reference proteome</keyword>
<evidence type="ECO:0000313" key="3">
    <source>
        <dbReference type="Proteomes" id="UP000617634"/>
    </source>
</evidence>
<protein>
    <submittedName>
        <fullName evidence="2">Uncharacterized protein</fullName>
    </submittedName>
</protein>
<dbReference type="Proteomes" id="UP000617634">
    <property type="component" value="Unassembled WGS sequence"/>
</dbReference>
<proteinExistence type="predicted"/>
<dbReference type="AlphaFoldDB" id="A0A931HF62"/>